<gene>
    <name evidence="3" type="ORF">LEP1GSC124_4742</name>
</gene>
<dbReference type="PRINTS" id="PR00412">
    <property type="entry name" value="EPOXHYDRLASE"/>
</dbReference>
<dbReference type="InterPro" id="IPR000073">
    <property type="entry name" value="AB_hydrolase_1"/>
</dbReference>
<feature type="domain" description="AB hydrolase-1" evidence="2">
    <location>
        <begin position="24"/>
        <end position="275"/>
    </location>
</feature>
<accession>M7AA55</accession>
<evidence type="ECO:0000313" key="3">
    <source>
        <dbReference type="EMBL" id="EMP07679.1"/>
    </source>
</evidence>
<dbReference type="PANTHER" id="PTHR43329">
    <property type="entry name" value="EPOXIDE HYDROLASE"/>
    <property type="match status" value="1"/>
</dbReference>
<comment type="caution">
    <text evidence="3">The sequence shown here is derived from an EMBL/GenBank/DDBJ whole genome shotgun (WGS) entry which is preliminary data.</text>
</comment>
<evidence type="ECO:0000259" key="2">
    <source>
        <dbReference type="Pfam" id="PF00561"/>
    </source>
</evidence>
<evidence type="ECO:0000313" key="4">
    <source>
        <dbReference type="Proteomes" id="UP000012117"/>
    </source>
</evidence>
<keyword evidence="1 3" id="KW-0378">Hydrolase</keyword>
<dbReference type="InterPro" id="IPR000639">
    <property type="entry name" value="Epox_hydrolase-like"/>
</dbReference>
<dbReference type="Pfam" id="PF00561">
    <property type="entry name" value="Abhydrolase_1"/>
    <property type="match status" value="1"/>
</dbReference>
<dbReference type="AlphaFoldDB" id="M7AA55"/>
<sequence>MKYTYLENQKVKLFLSYSETDSKNVILFVHGYPDTHKTWDLQVNVLKEKFTLGVIDLRGSGRSSKPSEQSEYNYTMILSDLLEAIRFLSKDKKVHLVGHDWGAALGWLFISDFEYSKYVSSFTAISGPHPWLAGKRIIDDLFSFDLSNWSKVIDQGFRSWYIWFFQIPVLPELIWQNFGESIYKWIMDWGGVPKKDSLRKVNKNDIYNSTIAPINLFRELLFGKTVISSPSHIKVPVQLIVPQKDFIVLPEVYENSYDYVEKLEIHKIPSNHWVHREQPDLVTELIQKFVLNIPSKTKWRPFWA</sequence>
<proteinExistence type="predicted"/>
<dbReference type="InterPro" id="IPR029058">
    <property type="entry name" value="AB_hydrolase_fold"/>
</dbReference>
<dbReference type="Proteomes" id="UP000012117">
    <property type="component" value="Unassembled WGS sequence"/>
</dbReference>
<dbReference type="EMBL" id="AKWN02000212">
    <property type="protein sequence ID" value="EMP07679.1"/>
    <property type="molecule type" value="Genomic_DNA"/>
</dbReference>
<dbReference type="Gene3D" id="3.40.50.1820">
    <property type="entry name" value="alpha/beta hydrolase"/>
    <property type="match status" value="1"/>
</dbReference>
<evidence type="ECO:0000256" key="1">
    <source>
        <dbReference type="ARBA" id="ARBA00022801"/>
    </source>
</evidence>
<protein>
    <submittedName>
        <fullName evidence="3">Alpha/beta hydrolase family protein</fullName>
    </submittedName>
</protein>
<name>M7AA55_LEPIR</name>
<dbReference type="SUPFAM" id="SSF53474">
    <property type="entry name" value="alpha/beta-Hydrolases"/>
    <property type="match status" value="1"/>
</dbReference>
<dbReference type="BioCyc" id="LINT1193029:G11R4-5009-MONOMER"/>
<organism evidence="3 4">
    <name type="scientific">Leptospira interrogans serovar Pyrogenes str. 200701872</name>
    <dbReference type="NCBI Taxonomy" id="1193029"/>
    <lineage>
        <taxon>Bacteria</taxon>
        <taxon>Pseudomonadati</taxon>
        <taxon>Spirochaetota</taxon>
        <taxon>Spirochaetia</taxon>
        <taxon>Leptospirales</taxon>
        <taxon>Leptospiraceae</taxon>
        <taxon>Leptospira</taxon>
    </lineage>
</organism>
<dbReference type="GO" id="GO:0016787">
    <property type="term" value="F:hydrolase activity"/>
    <property type="evidence" value="ECO:0007669"/>
    <property type="project" value="UniProtKB-KW"/>
</dbReference>
<reference evidence="3 4" key="1">
    <citation type="submission" date="2013-01" db="EMBL/GenBank/DDBJ databases">
        <authorList>
            <person name="Harkins D.M."/>
            <person name="Durkin A.S."/>
            <person name="Brinkac L.M."/>
            <person name="Haft D.H."/>
            <person name="Selengut J.D."/>
            <person name="Sanka R."/>
            <person name="DePew J."/>
            <person name="Purushe J."/>
            <person name="Picardeau M."/>
            <person name="Werts C."/>
            <person name="Goarant C."/>
            <person name="Vinetz J.M."/>
            <person name="Sutton G.G."/>
            <person name="Nierman W.C."/>
            <person name="Fouts D.E."/>
        </authorList>
    </citation>
    <scope>NUCLEOTIDE SEQUENCE [LARGE SCALE GENOMIC DNA]</scope>
    <source>
        <strain evidence="3 4">200701872</strain>
    </source>
</reference>